<accession>A0AAU9RWX1</accession>
<evidence type="ECO:0000256" key="2">
    <source>
        <dbReference type="ARBA" id="ARBA00013194"/>
    </source>
</evidence>
<dbReference type="GO" id="GO:0006457">
    <property type="term" value="P:protein folding"/>
    <property type="evidence" value="ECO:0007669"/>
    <property type="project" value="TreeGrafter"/>
</dbReference>
<evidence type="ECO:0000313" key="7">
    <source>
        <dbReference type="Proteomes" id="UP000836841"/>
    </source>
</evidence>
<dbReference type="SUPFAM" id="SSF50891">
    <property type="entry name" value="Cyclophilin-like"/>
    <property type="match status" value="1"/>
</dbReference>
<keyword evidence="4" id="KW-0413">Isomerase</keyword>
<comment type="similarity">
    <text evidence="1">Belongs to the cyclophilin-type PPIase family.</text>
</comment>
<evidence type="ECO:0000256" key="4">
    <source>
        <dbReference type="ARBA" id="ARBA00023235"/>
    </source>
</evidence>
<dbReference type="GO" id="GO:0003755">
    <property type="term" value="F:peptidyl-prolyl cis-trans isomerase activity"/>
    <property type="evidence" value="ECO:0007669"/>
    <property type="project" value="UniProtKB-KW"/>
</dbReference>
<dbReference type="InterPro" id="IPR002130">
    <property type="entry name" value="Cyclophilin-type_PPIase_dom"/>
</dbReference>
<name>A0AAU9RWX1_THLAR</name>
<proteinExistence type="inferred from homology"/>
<evidence type="ECO:0000313" key="6">
    <source>
        <dbReference type="EMBL" id="CAH2052882.1"/>
    </source>
</evidence>
<evidence type="ECO:0000259" key="5">
    <source>
        <dbReference type="PROSITE" id="PS50072"/>
    </source>
</evidence>
<feature type="domain" description="PPIase cyclophilin-type" evidence="5">
    <location>
        <begin position="9"/>
        <end position="123"/>
    </location>
</feature>
<sequence>MADCNPKVFFDIAVDSKTVGRIEMELFTDESPHAKSSLALCTGEKGIGESGVPLHYKESIFNRVPTRKHNRAGLLSMFNHDGHIFDPQFMLLMVEDPGLDYANVVVGQVAKGFDVIMEVEEMGRTKIGDAARDSRRLRSDSSLWFSGNEGIFVA</sequence>
<dbReference type="Proteomes" id="UP000836841">
    <property type="component" value="Chromosome 3"/>
</dbReference>
<dbReference type="PANTHER" id="PTHR11071">
    <property type="entry name" value="PEPTIDYL-PROLYL CIS-TRANS ISOMERASE"/>
    <property type="match status" value="1"/>
</dbReference>
<organism evidence="6 7">
    <name type="scientific">Thlaspi arvense</name>
    <name type="common">Field penny-cress</name>
    <dbReference type="NCBI Taxonomy" id="13288"/>
    <lineage>
        <taxon>Eukaryota</taxon>
        <taxon>Viridiplantae</taxon>
        <taxon>Streptophyta</taxon>
        <taxon>Embryophyta</taxon>
        <taxon>Tracheophyta</taxon>
        <taxon>Spermatophyta</taxon>
        <taxon>Magnoliopsida</taxon>
        <taxon>eudicotyledons</taxon>
        <taxon>Gunneridae</taxon>
        <taxon>Pentapetalae</taxon>
        <taxon>rosids</taxon>
        <taxon>malvids</taxon>
        <taxon>Brassicales</taxon>
        <taxon>Brassicaceae</taxon>
        <taxon>Thlaspideae</taxon>
        <taxon>Thlaspi</taxon>
    </lineage>
</organism>
<gene>
    <name evidence="6" type="ORF">TAV2_LOCUS9473</name>
</gene>
<protein>
    <recommendedName>
        <fullName evidence="2">peptidylprolyl isomerase</fullName>
        <ecNumber evidence="2">5.2.1.8</ecNumber>
    </recommendedName>
</protein>
<dbReference type="GO" id="GO:0005737">
    <property type="term" value="C:cytoplasm"/>
    <property type="evidence" value="ECO:0007669"/>
    <property type="project" value="TreeGrafter"/>
</dbReference>
<dbReference type="GO" id="GO:0016018">
    <property type="term" value="F:cyclosporin A binding"/>
    <property type="evidence" value="ECO:0007669"/>
    <property type="project" value="TreeGrafter"/>
</dbReference>
<dbReference type="PIRSF" id="PIRSF001467">
    <property type="entry name" value="Peptidylpro_ismrse"/>
    <property type="match status" value="1"/>
</dbReference>
<reference evidence="6 7" key="1">
    <citation type="submission" date="2022-03" db="EMBL/GenBank/DDBJ databases">
        <authorList>
            <person name="Nunn A."/>
            <person name="Chopra R."/>
            <person name="Nunn A."/>
            <person name="Contreras Garrido A."/>
        </authorList>
    </citation>
    <scope>NUCLEOTIDE SEQUENCE [LARGE SCALE GENOMIC DNA]</scope>
</reference>
<evidence type="ECO:0000256" key="1">
    <source>
        <dbReference type="ARBA" id="ARBA00007365"/>
    </source>
</evidence>
<dbReference type="PROSITE" id="PS50072">
    <property type="entry name" value="CSA_PPIASE_2"/>
    <property type="match status" value="1"/>
</dbReference>
<dbReference type="InterPro" id="IPR024936">
    <property type="entry name" value="Cyclophilin-type_PPIase"/>
</dbReference>
<keyword evidence="7" id="KW-1185">Reference proteome</keyword>
<dbReference type="EC" id="5.2.1.8" evidence="2"/>
<keyword evidence="3" id="KW-0697">Rotamase</keyword>
<dbReference type="Gene3D" id="2.40.100.10">
    <property type="entry name" value="Cyclophilin-like"/>
    <property type="match status" value="2"/>
</dbReference>
<evidence type="ECO:0000256" key="3">
    <source>
        <dbReference type="ARBA" id="ARBA00023110"/>
    </source>
</evidence>
<dbReference type="InterPro" id="IPR029000">
    <property type="entry name" value="Cyclophilin-like_dom_sf"/>
</dbReference>
<dbReference type="PANTHER" id="PTHR11071:SF561">
    <property type="entry name" value="PEPTIDYL-PROLYL CIS-TRANS ISOMERASE D-RELATED"/>
    <property type="match status" value="1"/>
</dbReference>
<dbReference type="AlphaFoldDB" id="A0AAU9RWX1"/>
<dbReference type="Pfam" id="PF00160">
    <property type="entry name" value="Pro_isomerase"/>
    <property type="match status" value="1"/>
</dbReference>
<dbReference type="EMBL" id="OU466859">
    <property type="protein sequence ID" value="CAH2052882.1"/>
    <property type="molecule type" value="Genomic_DNA"/>
</dbReference>